<evidence type="ECO:0000256" key="5">
    <source>
        <dbReference type="ARBA" id="ARBA00022692"/>
    </source>
</evidence>
<feature type="transmembrane region" description="Helical" evidence="8">
    <location>
        <begin position="428"/>
        <end position="448"/>
    </location>
</feature>
<comment type="caution">
    <text evidence="9">The sequence shown here is derived from an EMBL/GenBank/DDBJ whole genome shotgun (WGS) entry which is preliminary data.</text>
</comment>
<dbReference type="Pfam" id="PF02652">
    <property type="entry name" value="Lactate_perm"/>
    <property type="match status" value="1"/>
</dbReference>
<comment type="similarity">
    <text evidence="2 8">Belongs to the lactate permease family.</text>
</comment>
<protein>
    <recommendedName>
        <fullName evidence="8">L-lactate permease</fullName>
    </recommendedName>
</protein>
<keyword evidence="6 8" id="KW-1133">Transmembrane helix</keyword>
<keyword evidence="3 8" id="KW-0813">Transport</keyword>
<sequence>MVSPLYSLVALLPIATIFVLLVITRRPASQVMPLAYFVTIASALLIWRVPFVEVAASSIQGLFAATEILYIIFGAVLLLNTLQVSGALATIRQSLLGISRDRRVQVIIIAWLFGSFIEGASGFGTPAVITVPLLVAIGFPAMAAVISALIIQSTPSTFGAVGTPIMIGIDAGLDGVPSVQAQLVTLGLTQPDYLALVGRWAGVFHGIIGTFLPLVLVGVLSLGFGDRRQSVVRRLRQGLSIWKFALFAGLAFTIPYTLTALLIGPEFPSLIGGLVGLSLVVTATHSGFLMPEHPWDFPEGELGSRGDFSPVVPTIVPANELSINSRSILPQVQPLSPQKAWLPYVLLGFFLMVSRLEFLPFRAWLQSVTIRWTNILGTNVTATIQPLYLPSTIFILVVMITFFLQGLSFQSLGVVLRKTMPLLRKTALALGAAVLVARVFINSGANMAGLESMPLTLADSMALLAGAVWPFFAPLVGTIGSFVAGSVTVSNLMFSMFQFGVAAQTDVSTALVLALQCVGASAGNIICISNIVAAEATVGLVGQEGILIRKGFLPTLYYVCFAGLLGGGASLLLSTGLL</sequence>
<dbReference type="PANTHER" id="PTHR30003">
    <property type="entry name" value="L-LACTATE PERMEASE"/>
    <property type="match status" value="1"/>
</dbReference>
<feature type="transmembrane region" description="Helical" evidence="8">
    <location>
        <begin position="393"/>
        <end position="416"/>
    </location>
</feature>
<evidence type="ECO:0000256" key="4">
    <source>
        <dbReference type="ARBA" id="ARBA00022475"/>
    </source>
</evidence>
<evidence type="ECO:0000256" key="1">
    <source>
        <dbReference type="ARBA" id="ARBA00004651"/>
    </source>
</evidence>
<feature type="transmembrane region" description="Helical" evidence="8">
    <location>
        <begin position="341"/>
        <end position="358"/>
    </location>
</feature>
<gene>
    <name evidence="9" type="ORF">IXB50_10890</name>
</gene>
<feature type="transmembrane region" description="Helical" evidence="8">
    <location>
        <begin position="556"/>
        <end position="577"/>
    </location>
</feature>
<comment type="subcellular location">
    <subcellularLocation>
        <location evidence="1 8">Cell membrane</location>
        <topology evidence="1 8">Multi-pass membrane protein</topology>
    </subcellularLocation>
</comment>
<evidence type="ECO:0000256" key="8">
    <source>
        <dbReference type="RuleBase" id="RU365092"/>
    </source>
</evidence>
<feature type="transmembrane region" description="Helical" evidence="8">
    <location>
        <begin position="6"/>
        <end position="24"/>
    </location>
</feature>
<keyword evidence="5 8" id="KW-0812">Transmembrane</keyword>
<dbReference type="InterPro" id="IPR003804">
    <property type="entry name" value="Lactate_perm"/>
</dbReference>
<evidence type="ECO:0000256" key="7">
    <source>
        <dbReference type="ARBA" id="ARBA00023136"/>
    </source>
</evidence>
<organism evidence="9 10">
    <name type="scientific">Leptothoe spongobia TAU-MAC 1115</name>
    <dbReference type="NCBI Taxonomy" id="1967444"/>
    <lineage>
        <taxon>Bacteria</taxon>
        <taxon>Bacillati</taxon>
        <taxon>Cyanobacteriota</taxon>
        <taxon>Cyanophyceae</taxon>
        <taxon>Nodosilineales</taxon>
        <taxon>Cymatolegaceae</taxon>
        <taxon>Leptothoe</taxon>
        <taxon>Leptothoe spongobia</taxon>
    </lineage>
</organism>
<keyword evidence="7 8" id="KW-0472">Membrane</keyword>
<keyword evidence="10" id="KW-1185">Reference proteome</keyword>
<feature type="transmembrane region" description="Helical" evidence="8">
    <location>
        <begin position="31"/>
        <end position="48"/>
    </location>
</feature>
<dbReference type="GO" id="GO:0015295">
    <property type="term" value="F:solute:proton symporter activity"/>
    <property type="evidence" value="ECO:0007669"/>
    <property type="project" value="TreeGrafter"/>
</dbReference>
<evidence type="ECO:0000256" key="6">
    <source>
        <dbReference type="ARBA" id="ARBA00022989"/>
    </source>
</evidence>
<dbReference type="GO" id="GO:0015129">
    <property type="term" value="F:lactate transmembrane transporter activity"/>
    <property type="evidence" value="ECO:0007669"/>
    <property type="project" value="UniProtKB-UniRule"/>
</dbReference>
<reference evidence="9" key="2">
    <citation type="journal article" date="2021" name="Mar. Drugs">
        <title>Genome Reduction and Secondary Metabolism of the Marine Sponge-Associated Cyanobacterium Leptothoe.</title>
        <authorList>
            <person name="Konstantinou D."/>
            <person name="Popin R.V."/>
            <person name="Fewer D.P."/>
            <person name="Sivonen K."/>
            <person name="Gkelis S."/>
        </authorList>
    </citation>
    <scope>NUCLEOTIDE SEQUENCE</scope>
    <source>
        <strain evidence="9">TAU-MAC 1115</strain>
    </source>
</reference>
<feature type="transmembrane region" description="Helical" evidence="8">
    <location>
        <begin position="468"/>
        <end position="489"/>
    </location>
</feature>
<dbReference type="AlphaFoldDB" id="A0A947DGE7"/>
<comment type="function">
    <text evidence="8">Uptake of L-lactate across the membrane. Can also transport D-lactate and glycolate.</text>
</comment>
<feature type="transmembrane region" description="Helical" evidence="8">
    <location>
        <begin position="200"/>
        <end position="224"/>
    </location>
</feature>
<proteinExistence type="inferred from homology"/>
<dbReference type="Proteomes" id="UP000717364">
    <property type="component" value="Unassembled WGS sequence"/>
</dbReference>
<reference evidence="9" key="1">
    <citation type="submission" date="2020-11" db="EMBL/GenBank/DDBJ databases">
        <authorList>
            <person name="Konstantinou D."/>
            <person name="Gkelis S."/>
            <person name="Popin R."/>
            <person name="Fewer D."/>
            <person name="Sivonen K."/>
        </authorList>
    </citation>
    <scope>NUCLEOTIDE SEQUENCE</scope>
    <source>
        <strain evidence="9">TAU-MAC 1115</strain>
    </source>
</reference>
<evidence type="ECO:0000313" key="10">
    <source>
        <dbReference type="Proteomes" id="UP000717364"/>
    </source>
</evidence>
<dbReference type="EMBL" id="JADOES010000018">
    <property type="protein sequence ID" value="MBT9315929.1"/>
    <property type="molecule type" value="Genomic_DNA"/>
</dbReference>
<dbReference type="GO" id="GO:0005886">
    <property type="term" value="C:plasma membrane"/>
    <property type="evidence" value="ECO:0007669"/>
    <property type="project" value="UniProtKB-SubCell"/>
</dbReference>
<evidence type="ECO:0000256" key="3">
    <source>
        <dbReference type="ARBA" id="ARBA00022448"/>
    </source>
</evidence>
<evidence type="ECO:0000313" key="9">
    <source>
        <dbReference type="EMBL" id="MBT9315929.1"/>
    </source>
</evidence>
<accession>A0A947DGE7</accession>
<feature type="transmembrane region" description="Helical" evidence="8">
    <location>
        <begin position="129"/>
        <end position="151"/>
    </location>
</feature>
<feature type="transmembrane region" description="Helical" evidence="8">
    <location>
        <begin position="244"/>
        <end position="264"/>
    </location>
</feature>
<keyword evidence="4 8" id="KW-1003">Cell membrane</keyword>
<feature type="transmembrane region" description="Helical" evidence="8">
    <location>
        <begin position="68"/>
        <end position="91"/>
    </location>
</feature>
<feature type="transmembrane region" description="Helical" evidence="8">
    <location>
        <begin position="103"/>
        <end position="123"/>
    </location>
</feature>
<dbReference type="RefSeq" id="WP_215608993.1">
    <property type="nucleotide sequence ID" value="NZ_JADOES010000018.1"/>
</dbReference>
<feature type="transmembrane region" description="Helical" evidence="8">
    <location>
        <begin position="158"/>
        <end position="180"/>
    </location>
</feature>
<evidence type="ECO:0000256" key="2">
    <source>
        <dbReference type="ARBA" id="ARBA00010100"/>
    </source>
</evidence>
<dbReference type="PANTHER" id="PTHR30003:SF0">
    <property type="entry name" value="GLYCOLATE PERMEASE GLCA-RELATED"/>
    <property type="match status" value="1"/>
</dbReference>
<name>A0A947DGE7_9CYAN</name>